<evidence type="ECO:0000256" key="9">
    <source>
        <dbReference type="ARBA" id="ARBA00023277"/>
    </source>
</evidence>
<dbReference type="Gene3D" id="1.10.150.240">
    <property type="entry name" value="Putative phosphatase, domain 2"/>
    <property type="match status" value="1"/>
</dbReference>
<dbReference type="GO" id="GO:0046872">
    <property type="term" value="F:metal ion binding"/>
    <property type="evidence" value="ECO:0007669"/>
    <property type="project" value="UniProtKB-KW"/>
</dbReference>
<dbReference type="InterPro" id="IPR036412">
    <property type="entry name" value="HAD-like_sf"/>
</dbReference>
<evidence type="ECO:0000313" key="11">
    <source>
        <dbReference type="Proteomes" id="UP000031521"/>
    </source>
</evidence>
<evidence type="ECO:0000256" key="1">
    <source>
        <dbReference type="ARBA" id="ARBA00000830"/>
    </source>
</evidence>
<dbReference type="PANTHER" id="PTHR43434:SF1">
    <property type="entry name" value="PHOSPHOGLYCOLATE PHOSPHATASE"/>
    <property type="match status" value="1"/>
</dbReference>
<dbReference type="RefSeq" id="WP_043869094.1">
    <property type="nucleotide sequence ID" value="NZ_CP004393.1"/>
</dbReference>
<reference evidence="10 11" key="1">
    <citation type="journal article" date="2014" name="Int. J. Syst. Evol. Microbiol.">
        <title>Celeribacter indicus sp. nov., a polycyclic aromatic hydrocarbon-degrading bacterium from deep-sea sediment and reclassification of Huaishuia halophila as Celeribacter halophilus comb. nov.</title>
        <authorList>
            <person name="Lai Q."/>
            <person name="Cao J."/>
            <person name="Yuan J."/>
            <person name="Li F."/>
            <person name="Shao Z."/>
        </authorList>
    </citation>
    <scope>NUCLEOTIDE SEQUENCE [LARGE SCALE GENOMIC DNA]</scope>
    <source>
        <strain evidence="10">P73</strain>
    </source>
</reference>
<dbReference type="Gene3D" id="3.40.50.1000">
    <property type="entry name" value="HAD superfamily/HAD-like"/>
    <property type="match status" value="1"/>
</dbReference>
<dbReference type="Proteomes" id="UP000031521">
    <property type="component" value="Chromosome"/>
</dbReference>
<evidence type="ECO:0000256" key="7">
    <source>
        <dbReference type="ARBA" id="ARBA00022801"/>
    </source>
</evidence>
<dbReference type="SFLD" id="SFLDG01129">
    <property type="entry name" value="C1.5:_HAD__Beta-PGM__Phosphata"/>
    <property type="match status" value="1"/>
</dbReference>
<dbReference type="KEGG" id="cid:P73_1449"/>
<dbReference type="SFLD" id="SFLDS00003">
    <property type="entry name" value="Haloacid_Dehalogenase"/>
    <property type="match status" value="1"/>
</dbReference>
<dbReference type="OrthoDB" id="9793014at2"/>
<dbReference type="NCBIfam" id="TIGR01449">
    <property type="entry name" value="PGP_bact"/>
    <property type="match status" value="1"/>
</dbReference>
<gene>
    <name evidence="10" type="ORF">P73_1449</name>
</gene>
<dbReference type="PANTHER" id="PTHR43434">
    <property type="entry name" value="PHOSPHOGLYCOLATE PHOSPHATASE"/>
    <property type="match status" value="1"/>
</dbReference>
<dbReference type="GO" id="GO:0006281">
    <property type="term" value="P:DNA repair"/>
    <property type="evidence" value="ECO:0007669"/>
    <property type="project" value="TreeGrafter"/>
</dbReference>
<name>A0A0B5DT08_9RHOB</name>
<dbReference type="InterPro" id="IPR041492">
    <property type="entry name" value="HAD_2"/>
</dbReference>
<evidence type="ECO:0000256" key="2">
    <source>
        <dbReference type="ARBA" id="ARBA00001946"/>
    </source>
</evidence>
<proteinExistence type="inferred from homology"/>
<comment type="pathway">
    <text evidence="3">Organic acid metabolism; glycolate biosynthesis; glycolate from 2-phosphoglycolate: step 1/1.</text>
</comment>
<evidence type="ECO:0000256" key="8">
    <source>
        <dbReference type="ARBA" id="ARBA00022842"/>
    </source>
</evidence>
<dbReference type="EC" id="3.1.3.18" evidence="5"/>
<keyword evidence="7" id="KW-0378">Hydrolase</keyword>
<dbReference type="InterPro" id="IPR006439">
    <property type="entry name" value="HAD-SF_hydro_IA"/>
</dbReference>
<protein>
    <recommendedName>
        <fullName evidence="5">phosphoglycolate phosphatase</fullName>
        <ecNumber evidence="5">3.1.3.18</ecNumber>
    </recommendedName>
</protein>
<evidence type="ECO:0000256" key="4">
    <source>
        <dbReference type="ARBA" id="ARBA00006171"/>
    </source>
</evidence>
<keyword evidence="9" id="KW-0119">Carbohydrate metabolism</keyword>
<dbReference type="InterPro" id="IPR050155">
    <property type="entry name" value="HAD-like_hydrolase_sf"/>
</dbReference>
<keyword evidence="8" id="KW-0460">Magnesium</keyword>
<evidence type="ECO:0000313" key="10">
    <source>
        <dbReference type="EMBL" id="AJE46164.1"/>
    </source>
</evidence>
<keyword evidence="11" id="KW-1185">Reference proteome</keyword>
<evidence type="ECO:0000256" key="6">
    <source>
        <dbReference type="ARBA" id="ARBA00022723"/>
    </source>
</evidence>
<dbReference type="EMBL" id="CP004393">
    <property type="protein sequence ID" value="AJE46164.1"/>
    <property type="molecule type" value="Genomic_DNA"/>
</dbReference>
<organism evidence="10 11">
    <name type="scientific">Celeribacter indicus</name>
    <dbReference type="NCBI Taxonomy" id="1208324"/>
    <lineage>
        <taxon>Bacteria</taxon>
        <taxon>Pseudomonadati</taxon>
        <taxon>Pseudomonadota</taxon>
        <taxon>Alphaproteobacteria</taxon>
        <taxon>Rhodobacterales</taxon>
        <taxon>Roseobacteraceae</taxon>
        <taxon>Celeribacter</taxon>
    </lineage>
</organism>
<dbReference type="GO" id="GO:0005829">
    <property type="term" value="C:cytosol"/>
    <property type="evidence" value="ECO:0007669"/>
    <property type="project" value="TreeGrafter"/>
</dbReference>
<comment type="similarity">
    <text evidence="4">Belongs to the HAD-like hydrolase superfamily. CbbY/CbbZ/Gph/YieH family.</text>
</comment>
<dbReference type="InterPro" id="IPR037512">
    <property type="entry name" value="PGPase_prok"/>
</dbReference>
<dbReference type="InterPro" id="IPR023198">
    <property type="entry name" value="PGP-like_dom2"/>
</dbReference>
<dbReference type="NCBIfam" id="TIGR01549">
    <property type="entry name" value="HAD-SF-IA-v1"/>
    <property type="match status" value="1"/>
</dbReference>
<dbReference type="STRING" id="1208324.P73_1449"/>
<dbReference type="SUPFAM" id="SSF56784">
    <property type="entry name" value="HAD-like"/>
    <property type="match status" value="1"/>
</dbReference>
<evidence type="ECO:0000256" key="3">
    <source>
        <dbReference type="ARBA" id="ARBA00004818"/>
    </source>
</evidence>
<dbReference type="InterPro" id="IPR023214">
    <property type="entry name" value="HAD_sf"/>
</dbReference>
<comment type="cofactor">
    <cofactor evidence="2">
        <name>Mg(2+)</name>
        <dbReference type="ChEBI" id="CHEBI:18420"/>
    </cofactor>
</comment>
<dbReference type="GO" id="GO:0008967">
    <property type="term" value="F:phosphoglycolate phosphatase activity"/>
    <property type="evidence" value="ECO:0007669"/>
    <property type="project" value="UniProtKB-EC"/>
</dbReference>
<dbReference type="AlphaFoldDB" id="A0A0B5DT08"/>
<comment type="catalytic activity">
    <reaction evidence="1">
        <text>2-phosphoglycolate + H2O = glycolate + phosphate</text>
        <dbReference type="Rhea" id="RHEA:14369"/>
        <dbReference type="ChEBI" id="CHEBI:15377"/>
        <dbReference type="ChEBI" id="CHEBI:29805"/>
        <dbReference type="ChEBI" id="CHEBI:43474"/>
        <dbReference type="ChEBI" id="CHEBI:58033"/>
        <dbReference type="EC" id="3.1.3.18"/>
    </reaction>
</comment>
<dbReference type="GO" id="GO:0005975">
    <property type="term" value="P:carbohydrate metabolic process"/>
    <property type="evidence" value="ECO:0007669"/>
    <property type="project" value="InterPro"/>
</dbReference>
<evidence type="ECO:0000256" key="5">
    <source>
        <dbReference type="ARBA" id="ARBA00013078"/>
    </source>
</evidence>
<keyword evidence="6" id="KW-0479">Metal-binding</keyword>
<dbReference type="HOGENOM" id="CLU_045011_19_1_5"/>
<accession>A0A0B5DT08</accession>
<dbReference type="Pfam" id="PF13419">
    <property type="entry name" value="HAD_2"/>
    <property type="match status" value="1"/>
</dbReference>
<sequence length="218" mass="23360">MRILFDLDGTLIDSVPDLRALANRVLAGEGCAPITLEQARDFVGSGAPVFVRRMRAACGIPDSEQDRLYRAFLDGYETAVDLTRPWPGVPEALEALKGAGHRLGVATNKPWRPACAVLDHLGLSHVFDTVLGGDSLATRKPDPTMLHDGFAALGGGLRLFVGDSEIDAETAHAAGVPFLLYAHGYRKAEIPELRAEAVFDHFADLPELVAATARAHAL</sequence>